<comment type="caution">
    <text evidence="1">The sequence shown here is derived from an EMBL/GenBank/DDBJ whole genome shotgun (WGS) entry which is preliminary data.</text>
</comment>
<accession>A0ABU2BWQ5</accession>
<evidence type="ECO:0000313" key="2">
    <source>
        <dbReference type="Proteomes" id="UP001183648"/>
    </source>
</evidence>
<protein>
    <recommendedName>
        <fullName evidence="3">PqqD family protein</fullName>
    </recommendedName>
</protein>
<evidence type="ECO:0000313" key="1">
    <source>
        <dbReference type="EMBL" id="MDR7361999.1"/>
    </source>
</evidence>
<organism evidence="1 2">
    <name type="scientific">Nocardioides marmoribigeumensis</name>
    <dbReference type="NCBI Taxonomy" id="433649"/>
    <lineage>
        <taxon>Bacteria</taxon>
        <taxon>Bacillati</taxon>
        <taxon>Actinomycetota</taxon>
        <taxon>Actinomycetes</taxon>
        <taxon>Propionibacteriales</taxon>
        <taxon>Nocardioidaceae</taxon>
        <taxon>Nocardioides</taxon>
    </lineage>
</organism>
<dbReference type="RefSeq" id="WP_310300844.1">
    <property type="nucleotide sequence ID" value="NZ_BAAAPS010000008.1"/>
</dbReference>
<evidence type="ECO:0008006" key="3">
    <source>
        <dbReference type="Google" id="ProtNLM"/>
    </source>
</evidence>
<name>A0ABU2BWQ5_9ACTN</name>
<keyword evidence="2" id="KW-1185">Reference proteome</keyword>
<gene>
    <name evidence="1" type="ORF">J2S63_001552</name>
</gene>
<dbReference type="EMBL" id="JAVDYG010000001">
    <property type="protein sequence ID" value="MDR7361999.1"/>
    <property type="molecule type" value="Genomic_DNA"/>
</dbReference>
<proteinExistence type="predicted"/>
<sequence length="99" mass="10553">MTTWGRAPFLDELGEDDEGVVMLLDGRVLALSSLAWTLVTALRDTDLAAEDLAAILVERFGVATGEDGEDLSGQLTLGTLLELEQEGVLSRHDRAEGPG</sequence>
<reference evidence="1 2" key="1">
    <citation type="submission" date="2023-07" db="EMBL/GenBank/DDBJ databases">
        <title>Sequencing the genomes of 1000 actinobacteria strains.</title>
        <authorList>
            <person name="Klenk H.-P."/>
        </authorList>
    </citation>
    <scope>NUCLEOTIDE SEQUENCE [LARGE SCALE GENOMIC DNA]</scope>
    <source>
        <strain evidence="1 2">DSM 19426</strain>
    </source>
</reference>
<dbReference type="Proteomes" id="UP001183648">
    <property type="component" value="Unassembled WGS sequence"/>
</dbReference>